<reference key="1">
    <citation type="submission" date="2008-12" db="EMBL/GenBank/DDBJ databases">
        <title>Complete genome sequence of Rhodobacter capsulatus SB1003.</title>
        <authorList>
            <person name="Strnad H."/>
            <person name="Lapidus A."/>
            <person name="Vlcek C."/>
            <person name="Ulbrich P."/>
            <person name="Paces J."/>
            <person name="Maltsev N."/>
            <person name="Kumar V."/>
            <person name="Kogan Y."/>
            <person name="Milgram A."/>
            <person name="Rebrekov D."/>
            <person name="Mazur M."/>
            <person name="Cox R."/>
            <person name="Kyrpides N."/>
            <person name="Kolar M."/>
            <person name="Sachova J."/>
            <person name="Ridl J."/>
            <person name="Ivanova N."/>
            <person name="Kapatral V."/>
            <person name="Los T."/>
            <person name="Lykidis A."/>
            <person name="Mikhailova N."/>
            <person name="Reznik G."/>
            <person name="Vasieva O."/>
            <person name="Fonstein M."/>
            <person name="Paces V."/>
            <person name="Haselkorn R."/>
        </authorList>
    </citation>
    <scope>NUCLEOTIDE SEQUENCE</scope>
    <source>
        <strain>SB1003</strain>
    </source>
</reference>
<dbReference type="OrthoDB" id="7875342at2"/>
<evidence type="ECO:0000259" key="2">
    <source>
        <dbReference type="Pfam" id="PF18557"/>
    </source>
</evidence>
<sequence length="60" mass="6969">MAEDKSRQNRRDARADTRAEGLRRDIDENLKRVFEASLDPEIPDRFKDLLAQLKARGASR</sequence>
<dbReference type="STRING" id="272942.RCAP_rcc02290"/>
<reference evidence="3 4" key="2">
    <citation type="journal article" date="2010" name="J. Bacteriol.">
        <title>Complete genome sequence of the photosynthetic purple nonsulfur bacterium Rhodobacter capsulatus SB 1003.</title>
        <authorList>
            <person name="Strnad H."/>
            <person name="Lapidus A."/>
            <person name="Paces J."/>
            <person name="Ulbrich P."/>
            <person name="Vlcek C."/>
            <person name="Paces V."/>
            <person name="Haselkorn R."/>
        </authorList>
    </citation>
    <scope>NUCLEOTIDE SEQUENCE [LARGE SCALE GENOMIC DNA]</scope>
    <source>
        <strain evidence="4">ATCC BAA-309 / NBRC 16581 / SB1003</strain>
    </source>
</reference>
<protein>
    <recommendedName>
        <fullName evidence="2">Anti-sigma factor NepR domain-containing protein</fullName>
    </recommendedName>
</protein>
<name>D5AL30_RHOCB</name>
<proteinExistence type="predicted"/>
<dbReference type="HOGENOM" id="CLU_2938704_0_0_5"/>
<keyword evidence="4" id="KW-1185">Reference proteome</keyword>
<dbReference type="KEGG" id="rcp:RCAP_rcc02290"/>
<organism evidence="3 4">
    <name type="scientific">Rhodobacter capsulatus (strain ATCC BAA-309 / NBRC 16581 / SB1003)</name>
    <dbReference type="NCBI Taxonomy" id="272942"/>
    <lineage>
        <taxon>Bacteria</taxon>
        <taxon>Pseudomonadati</taxon>
        <taxon>Pseudomonadota</taxon>
        <taxon>Alphaproteobacteria</taxon>
        <taxon>Rhodobacterales</taxon>
        <taxon>Rhodobacter group</taxon>
        <taxon>Rhodobacter</taxon>
    </lineage>
</organism>
<gene>
    <name evidence="3" type="ordered locus">RCAP_rcc02290</name>
</gene>
<evidence type="ECO:0000313" key="4">
    <source>
        <dbReference type="Proteomes" id="UP000002361"/>
    </source>
</evidence>
<dbReference type="EMBL" id="CP001312">
    <property type="protein sequence ID" value="ADE86020.1"/>
    <property type="molecule type" value="Genomic_DNA"/>
</dbReference>
<dbReference type="AlphaFoldDB" id="D5AL30"/>
<accession>D5AL30</accession>
<dbReference type="Pfam" id="PF18557">
    <property type="entry name" value="NepR"/>
    <property type="match status" value="1"/>
</dbReference>
<feature type="region of interest" description="Disordered" evidence="1">
    <location>
        <begin position="1"/>
        <end position="22"/>
    </location>
</feature>
<feature type="domain" description="Anti-sigma factor NepR" evidence="2">
    <location>
        <begin position="23"/>
        <end position="56"/>
    </location>
</feature>
<dbReference type="InterPro" id="IPR041649">
    <property type="entry name" value="NepR"/>
</dbReference>
<evidence type="ECO:0000256" key="1">
    <source>
        <dbReference type="SAM" id="MobiDB-lite"/>
    </source>
</evidence>
<evidence type="ECO:0000313" key="3">
    <source>
        <dbReference type="EMBL" id="ADE86020.1"/>
    </source>
</evidence>
<dbReference type="Proteomes" id="UP000002361">
    <property type="component" value="Chromosome"/>
</dbReference>